<evidence type="ECO:0000256" key="4">
    <source>
        <dbReference type="ARBA" id="ARBA00022679"/>
    </source>
</evidence>
<evidence type="ECO:0000259" key="11">
    <source>
        <dbReference type="Pfam" id="PF02518"/>
    </source>
</evidence>
<keyword evidence="10" id="KW-1133">Transmembrane helix</keyword>
<evidence type="ECO:0000256" key="5">
    <source>
        <dbReference type="ARBA" id="ARBA00022741"/>
    </source>
</evidence>
<feature type="domain" description="Histidine kinase/HSP90-like ATPase" evidence="11">
    <location>
        <begin position="289"/>
        <end position="380"/>
    </location>
</feature>
<keyword evidence="6" id="KW-0418">Kinase</keyword>
<dbReference type="Proteomes" id="UP001144280">
    <property type="component" value="Unassembled WGS sequence"/>
</dbReference>
<evidence type="ECO:0000256" key="6">
    <source>
        <dbReference type="ARBA" id="ARBA00022777"/>
    </source>
</evidence>
<keyword evidence="14" id="KW-1185">Reference proteome</keyword>
<evidence type="ECO:0000313" key="13">
    <source>
        <dbReference type="EMBL" id="GLH95426.1"/>
    </source>
</evidence>
<evidence type="ECO:0000313" key="14">
    <source>
        <dbReference type="Proteomes" id="UP001144280"/>
    </source>
</evidence>
<keyword evidence="5" id="KW-0547">Nucleotide-binding</keyword>
<dbReference type="CDD" id="cd16917">
    <property type="entry name" value="HATPase_UhpB-NarQ-NarX-like"/>
    <property type="match status" value="1"/>
</dbReference>
<dbReference type="Gene3D" id="1.20.5.1930">
    <property type="match status" value="1"/>
</dbReference>
<dbReference type="RefSeq" id="WP_281892432.1">
    <property type="nucleotide sequence ID" value="NZ_BSDI01000002.1"/>
</dbReference>
<dbReference type="Pfam" id="PF02518">
    <property type="entry name" value="HATPase_c"/>
    <property type="match status" value="1"/>
</dbReference>
<feature type="coiled-coil region" evidence="9">
    <location>
        <begin position="156"/>
        <end position="183"/>
    </location>
</feature>
<keyword evidence="4" id="KW-0808">Transferase</keyword>
<keyword evidence="7" id="KW-0067">ATP-binding</keyword>
<gene>
    <name evidence="13" type="ORF">Pa4123_06980</name>
</gene>
<dbReference type="InterPro" id="IPR011712">
    <property type="entry name" value="Sig_transdc_His_kin_sub3_dim/P"/>
</dbReference>
<name>A0ABQ5QL62_9ACTN</name>
<feature type="transmembrane region" description="Helical" evidence="10">
    <location>
        <begin position="132"/>
        <end position="151"/>
    </location>
</feature>
<evidence type="ECO:0000256" key="9">
    <source>
        <dbReference type="SAM" id="Coils"/>
    </source>
</evidence>
<protein>
    <recommendedName>
        <fullName evidence="2">histidine kinase</fullName>
        <ecNumber evidence="2">2.7.13.3</ecNumber>
    </recommendedName>
</protein>
<feature type="domain" description="Signal transduction histidine kinase subgroup 3 dimerisation and phosphoacceptor" evidence="12">
    <location>
        <begin position="181"/>
        <end position="245"/>
    </location>
</feature>
<keyword evidence="10" id="KW-0472">Membrane</keyword>
<dbReference type="PANTHER" id="PTHR24421">
    <property type="entry name" value="NITRATE/NITRITE SENSOR PROTEIN NARX-RELATED"/>
    <property type="match status" value="1"/>
</dbReference>
<feature type="transmembrane region" description="Helical" evidence="10">
    <location>
        <begin position="93"/>
        <end position="112"/>
    </location>
</feature>
<comment type="caution">
    <text evidence="13">The sequence shown here is derived from an EMBL/GenBank/DDBJ whole genome shotgun (WGS) entry which is preliminary data.</text>
</comment>
<evidence type="ECO:0000256" key="10">
    <source>
        <dbReference type="SAM" id="Phobius"/>
    </source>
</evidence>
<evidence type="ECO:0000256" key="2">
    <source>
        <dbReference type="ARBA" id="ARBA00012438"/>
    </source>
</evidence>
<evidence type="ECO:0000256" key="3">
    <source>
        <dbReference type="ARBA" id="ARBA00022553"/>
    </source>
</evidence>
<evidence type="ECO:0000259" key="12">
    <source>
        <dbReference type="Pfam" id="PF07730"/>
    </source>
</evidence>
<dbReference type="SUPFAM" id="SSF55874">
    <property type="entry name" value="ATPase domain of HSP90 chaperone/DNA topoisomerase II/histidine kinase"/>
    <property type="match status" value="1"/>
</dbReference>
<sequence>MGGTKAGVTRLVDRAAPWLLGLLLAAFVVLDYGVHLAVALFAVAAGVSAGLARHRLAPLLAVTAVGSLLFSSWPAFAVASYYSATTLRRGGQVVLFAAASAGALLLVPALYSLLGTDHVLGPEEPITYPERLFLTLLLVGLPLAVGLWIGARRQVLAGLAERAERLEREQAATVERARAAERTRIAREMHDTVAHQVSLMVIHAGALELDGPDQQTRHTAELIRATGRQALTNLRQVLHVLRTPAADPPAPPPTLADLDRLLQQSRAAGLPVRRTDRGEARPVPVTAQHTAYRVVQEALTNVHKHAAGAATEVTVRYGQANLEVSVHNVRPSAGPPAVRLPGSGLGLAGLGERIRLAGGQFRAGPDPEGGFTVVARIPREPA</sequence>
<dbReference type="InterPro" id="IPR036890">
    <property type="entry name" value="HATPase_C_sf"/>
</dbReference>
<dbReference type="Pfam" id="PF07730">
    <property type="entry name" value="HisKA_3"/>
    <property type="match status" value="1"/>
</dbReference>
<comment type="catalytic activity">
    <reaction evidence="1">
        <text>ATP + protein L-histidine = ADP + protein N-phospho-L-histidine.</text>
        <dbReference type="EC" id="2.7.13.3"/>
    </reaction>
</comment>
<dbReference type="EMBL" id="BSDI01000002">
    <property type="protein sequence ID" value="GLH95426.1"/>
    <property type="molecule type" value="Genomic_DNA"/>
</dbReference>
<evidence type="ECO:0000256" key="7">
    <source>
        <dbReference type="ARBA" id="ARBA00022840"/>
    </source>
</evidence>
<keyword evidence="10" id="KW-0812">Transmembrane</keyword>
<dbReference type="PANTHER" id="PTHR24421:SF10">
    <property type="entry name" value="NITRATE_NITRITE SENSOR PROTEIN NARQ"/>
    <property type="match status" value="1"/>
</dbReference>
<keyword evidence="3" id="KW-0597">Phosphoprotein</keyword>
<dbReference type="InterPro" id="IPR050482">
    <property type="entry name" value="Sensor_HK_TwoCompSys"/>
</dbReference>
<keyword evidence="9" id="KW-0175">Coiled coil</keyword>
<dbReference type="Gene3D" id="3.30.565.10">
    <property type="entry name" value="Histidine kinase-like ATPase, C-terminal domain"/>
    <property type="match status" value="1"/>
</dbReference>
<organism evidence="13 14">
    <name type="scientific">Phytohabitans aurantiacus</name>
    <dbReference type="NCBI Taxonomy" id="3016789"/>
    <lineage>
        <taxon>Bacteria</taxon>
        <taxon>Bacillati</taxon>
        <taxon>Actinomycetota</taxon>
        <taxon>Actinomycetes</taxon>
        <taxon>Micromonosporales</taxon>
        <taxon>Micromonosporaceae</taxon>
    </lineage>
</organism>
<evidence type="ECO:0000256" key="1">
    <source>
        <dbReference type="ARBA" id="ARBA00000085"/>
    </source>
</evidence>
<feature type="transmembrane region" description="Helical" evidence="10">
    <location>
        <begin position="20"/>
        <end position="47"/>
    </location>
</feature>
<keyword evidence="8" id="KW-0902">Two-component regulatory system</keyword>
<accession>A0ABQ5QL62</accession>
<dbReference type="InterPro" id="IPR003594">
    <property type="entry name" value="HATPase_dom"/>
</dbReference>
<proteinExistence type="predicted"/>
<evidence type="ECO:0000256" key="8">
    <source>
        <dbReference type="ARBA" id="ARBA00023012"/>
    </source>
</evidence>
<reference evidence="13" key="1">
    <citation type="submission" date="2022-12" db="EMBL/GenBank/DDBJ databases">
        <title>New Phytohabitans aurantiacus sp. RD004123 nov., an actinomycete isolated from soil.</title>
        <authorList>
            <person name="Triningsih D.W."/>
            <person name="Harunari E."/>
            <person name="Igarashi Y."/>
        </authorList>
    </citation>
    <scope>NUCLEOTIDE SEQUENCE</scope>
    <source>
        <strain evidence="13">RD004123</strain>
    </source>
</reference>
<feature type="transmembrane region" description="Helical" evidence="10">
    <location>
        <begin position="59"/>
        <end position="81"/>
    </location>
</feature>
<dbReference type="EC" id="2.7.13.3" evidence="2"/>